<feature type="transmembrane region" description="Helical" evidence="2">
    <location>
        <begin position="215"/>
        <end position="234"/>
    </location>
</feature>
<evidence type="ECO:0000256" key="1">
    <source>
        <dbReference type="ARBA" id="ARBA00007711"/>
    </source>
</evidence>
<feature type="transmembrane region" description="Helical" evidence="2">
    <location>
        <begin position="20"/>
        <end position="40"/>
    </location>
</feature>
<accession>A0AAV4BDV0</accession>
<name>A0AAV4BDV0_9GAST</name>
<proteinExistence type="inferred from homology"/>
<evidence type="ECO:0000256" key="2">
    <source>
        <dbReference type="SAM" id="Phobius"/>
    </source>
</evidence>
<dbReference type="AlphaFoldDB" id="A0AAV4BDV0"/>
<dbReference type="Pfam" id="PF14997">
    <property type="entry name" value="CECR6_TMEM121"/>
    <property type="match status" value="1"/>
</dbReference>
<feature type="transmembrane region" description="Helical" evidence="2">
    <location>
        <begin position="71"/>
        <end position="94"/>
    </location>
</feature>
<dbReference type="InterPro" id="IPR026624">
    <property type="entry name" value="CECR6"/>
</dbReference>
<dbReference type="InterPro" id="IPR032776">
    <property type="entry name" value="CECR6/TMEM121"/>
</dbReference>
<dbReference type="EMBL" id="BLXT01004960">
    <property type="protein sequence ID" value="GFO18606.1"/>
    <property type="molecule type" value="Genomic_DNA"/>
</dbReference>
<comment type="caution">
    <text evidence="3">The sequence shown here is derived from an EMBL/GenBank/DDBJ whole genome shotgun (WGS) entry which is preliminary data.</text>
</comment>
<feature type="transmembrane region" description="Helical" evidence="2">
    <location>
        <begin position="114"/>
        <end position="132"/>
    </location>
</feature>
<keyword evidence="2" id="KW-0812">Transmembrane</keyword>
<protein>
    <submittedName>
        <fullName evidence="3">Cat eye syndrome critical region protein 6-like protein</fullName>
    </submittedName>
</protein>
<feature type="transmembrane region" description="Helical" evidence="2">
    <location>
        <begin position="246"/>
        <end position="265"/>
    </location>
</feature>
<evidence type="ECO:0000313" key="4">
    <source>
        <dbReference type="Proteomes" id="UP000735302"/>
    </source>
</evidence>
<sequence length="353" mass="39603">MTRAGDCLVRCCTSLHNTPAAVLCVLLSAVQMASLDYYLVSLLSHNHLGWLAADVAQHVLRRQQKETICDLHSLAWASWLLMSVIVCAKVSVLINCCVEDLEEEADTFWGPNTLKTSVALGACTFLLLLMTQHDAAVGSESRRYIEELTGTVVFDILDTVEILDILLEPERSQFLWKGLEETILAVAVVNLLLPAVPLFTLSCTQFGRKKLHKRLVYLHRILGVVVVNVPNLVVRMLLWHGHNMGVSPFTLKNVVLILMTSYEFYEHKKMKYEMHEQEKLASKKRHANERRFTGGSFNEHIGEDSTKQGCSFNTNSIARTSSQMAVLDLDTLAHSKDKLYDGDFGLETRVASI</sequence>
<keyword evidence="4" id="KW-1185">Reference proteome</keyword>
<dbReference type="Proteomes" id="UP000735302">
    <property type="component" value="Unassembled WGS sequence"/>
</dbReference>
<comment type="similarity">
    <text evidence="1">Belongs to the TMEM121 family.</text>
</comment>
<dbReference type="PANTHER" id="PTHR47399:SF1">
    <property type="entry name" value="TRANSMEMBRANE PROTEIN 121B"/>
    <property type="match status" value="1"/>
</dbReference>
<evidence type="ECO:0000313" key="3">
    <source>
        <dbReference type="EMBL" id="GFO18606.1"/>
    </source>
</evidence>
<keyword evidence="2" id="KW-0472">Membrane</keyword>
<keyword evidence="2" id="KW-1133">Transmembrane helix</keyword>
<gene>
    <name evidence="3" type="ORF">PoB_004511100</name>
</gene>
<organism evidence="3 4">
    <name type="scientific">Plakobranchus ocellatus</name>
    <dbReference type="NCBI Taxonomy" id="259542"/>
    <lineage>
        <taxon>Eukaryota</taxon>
        <taxon>Metazoa</taxon>
        <taxon>Spiralia</taxon>
        <taxon>Lophotrochozoa</taxon>
        <taxon>Mollusca</taxon>
        <taxon>Gastropoda</taxon>
        <taxon>Heterobranchia</taxon>
        <taxon>Euthyneura</taxon>
        <taxon>Panpulmonata</taxon>
        <taxon>Sacoglossa</taxon>
        <taxon>Placobranchoidea</taxon>
        <taxon>Plakobranchidae</taxon>
        <taxon>Plakobranchus</taxon>
    </lineage>
</organism>
<reference evidence="3 4" key="1">
    <citation type="journal article" date="2021" name="Elife">
        <title>Chloroplast acquisition without the gene transfer in kleptoplastic sea slugs, Plakobranchus ocellatus.</title>
        <authorList>
            <person name="Maeda T."/>
            <person name="Takahashi S."/>
            <person name="Yoshida T."/>
            <person name="Shimamura S."/>
            <person name="Takaki Y."/>
            <person name="Nagai Y."/>
            <person name="Toyoda A."/>
            <person name="Suzuki Y."/>
            <person name="Arimoto A."/>
            <person name="Ishii H."/>
            <person name="Satoh N."/>
            <person name="Nishiyama T."/>
            <person name="Hasebe M."/>
            <person name="Maruyama T."/>
            <person name="Minagawa J."/>
            <person name="Obokata J."/>
            <person name="Shigenobu S."/>
        </authorList>
    </citation>
    <scope>NUCLEOTIDE SEQUENCE [LARGE SCALE GENOMIC DNA]</scope>
</reference>
<feature type="transmembrane region" description="Helical" evidence="2">
    <location>
        <begin position="183"/>
        <end position="203"/>
    </location>
</feature>
<dbReference type="PANTHER" id="PTHR47399">
    <property type="entry name" value="TRANSMEMBRANE PROTEIN 121B"/>
    <property type="match status" value="1"/>
</dbReference>